<evidence type="ECO:0000256" key="10">
    <source>
        <dbReference type="ARBA" id="ARBA00022884"/>
    </source>
</evidence>
<feature type="binding site" evidence="13">
    <location>
        <begin position="229"/>
        <end position="231"/>
    </location>
    <ligand>
        <name>substrate</name>
    </ligand>
</feature>
<sequence>MSEIKLIPLGGVRENGKNLYVVEVDEEIFILDCGLMYPESELYGIDVVIPDFSYLEENRERIAGVFLTHGHEDAIGALPYFLQKFDVPVFGTELTIALAKLLVEKNSLVKGYDDFHVIDEQTEIEFDKAVIRFFKTTHTIPDSVGIVVKTEEGSIVYTGDFKFDQSATSMYRTDFSKISDIGKEKVLALLSDSSEAESYVENVSDLKVSEEVLETFQNTDGRIIVAAVASNILRIQQVMDAAYRSWRKVFITGKNLEEIVETALNLNKLQLPSEDLIKPVKDIDKYRDEEIVVLETGSTGEPIQTLQRMAKGNHPQVNIKDGDLVYIVTSPSTKMEVILSTTENMIYRAGGTVKKITDHLKASGHATPNDLKLLINLIHPEYVVPVQGEYRMLAAHAELAHEVGMSYKNILIPGKGDVIEYKNKRIHMSGQVSAGDTMVDGIGIGDIGNIVLRDRKLLSEDGIFIIVVTIDRKKQKIVSGPTVMTRGFVYVKENTQLIEQSSEEVREVVEENLEHNKFEWGTLKQEMRDALSKFLFDRTRRRPVILPIIMEVSNKKRK</sequence>
<evidence type="ECO:0000256" key="6">
    <source>
        <dbReference type="ARBA" id="ARBA00022759"/>
    </source>
</evidence>
<keyword evidence="4 11" id="KW-0540">Nuclease</keyword>
<feature type="binding site" evidence="14">
    <location>
        <position position="440"/>
    </location>
    <ligand>
        <name>Ca(2+)</name>
        <dbReference type="ChEBI" id="CHEBI:29108"/>
    </ligand>
</feature>
<evidence type="ECO:0000256" key="9">
    <source>
        <dbReference type="ARBA" id="ARBA00022839"/>
    </source>
</evidence>
<dbReference type="GO" id="GO:0006364">
    <property type="term" value="P:rRNA processing"/>
    <property type="evidence" value="ECO:0007669"/>
    <property type="project" value="UniProtKB-UniRule"/>
</dbReference>
<dbReference type="AlphaFoldDB" id="A0A1I3BFE0"/>
<dbReference type="Pfam" id="PF00753">
    <property type="entry name" value="Lactamase_B"/>
    <property type="match status" value="1"/>
</dbReference>
<dbReference type="Pfam" id="PF07521">
    <property type="entry name" value="RMMBL"/>
    <property type="match status" value="1"/>
</dbReference>
<gene>
    <name evidence="11" type="primary">rnj</name>
    <name evidence="16" type="ORF">SAMN04489868_10645</name>
</gene>
<dbReference type="RefSeq" id="WP_092091500.1">
    <property type="nucleotide sequence ID" value="NZ_FOQE01000006.1"/>
</dbReference>
<dbReference type="Gene3D" id="3.60.15.10">
    <property type="entry name" value="Ribonuclease Z/Hydroxyacylglutathione hydrolase-like"/>
    <property type="match status" value="1"/>
</dbReference>
<evidence type="ECO:0000313" key="16">
    <source>
        <dbReference type="EMBL" id="SFH61003.1"/>
    </source>
</evidence>
<dbReference type="InterPro" id="IPR041636">
    <property type="entry name" value="RNase_J_C"/>
</dbReference>
<dbReference type="SMART" id="SM00849">
    <property type="entry name" value="Lactamase_B"/>
    <property type="match status" value="1"/>
</dbReference>
<dbReference type="GO" id="GO:0004534">
    <property type="term" value="F:5'-3' RNA exonuclease activity"/>
    <property type="evidence" value="ECO:0007669"/>
    <property type="project" value="UniProtKB-UniRule"/>
</dbReference>
<accession>A0A1I3BFE0</accession>
<evidence type="ECO:0000256" key="7">
    <source>
        <dbReference type="ARBA" id="ARBA00022801"/>
    </source>
</evidence>
<comment type="cofactor">
    <cofactor evidence="14">
        <name>Ca(2+)</name>
        <dbReference type="ChEBI" id="CHEBI:29108"/>
    </cofactor>
    <text evidence="14">Binds 1 Ca(2+) cation per subunit. Seen in 1 crystal structure, it is not clear if it is physiologically important.</text>
</comment>
<dbReference type="InterPro" id="IPR036866">
    <property type="entry name" value="RibonucZ/Hydroxyglut_hydro"/>
</dbReference>
<feature type="binding site" evidence="14">
    <location>
        <position position="46"/>
    </location>
    <ligand>
        <name>Ca(2+)</name>
        <dbReference type="ChEBI" id="CHEBI:29108"/>
    </ligand>
</feature>
<comment type="function">
    <text evidence="11">An RNase that has 5'-3' exonuclease and possibly endonuclease activity. Involved in maturation of rRNA and in some organisms also mRNA maturation and/or decay.</text>
</comment>
<feature type="binding site" evidence="14">
    <location>
        <position position="73"/>
    </location>
    <ligand>
        <name>Zn(2+)</name>
        <dbReference type="ChEBI" id="CHEBI:29105"/>
        <label>1</label>
        <note>catalytic</note>
    </ligand>
</feature>
<keyword evidence="5 14" id="KW-0479">Metal-binding</keyword>
<dbReference type="Pfam" id="PF22505">
    <property type="entry name" value="RNase_J_b_CASP"/>
    <property type="match status" value="1"/>
</dbReference>
<dbReference type="GO" id="GO:0008270">
    <property type="term" value="F:zinc ion binding"/>
    <property type="evidence" value="ECO:0007669"/>
    <property type="project" value="InterPro"/>
</dbReference>
<evidence type="ECO:0000313" key="17">
    <source>
        <dbReference type="Proteomes" id="UP000198668"/>
    </source>
</evidence>
<dbReference type="Gene3D" id="3.40.50.10710">
    <property type="entry name" value="Metallo-hydrolase/oxidoreductase"/>
    <property type="match status" value="1"/>
</dbReference>
<feature type="domain" description="Metallo-beta-lactamase" evidence="15">
    <location>
        <begin position="16"/>
        <end position="216"/>
    </location>
</feature>
<keyword evidence="9 11" id="KW-0269">Exonuclease</keyword>
<evidence type="ECO:0000256" key="4">
    <source>
        <dbReference type="ARBA" id="ARBA00022722"/>
    </source>
</evidence>
<dbReference type="Gene3D" id="3.10.20.580">
    <property type="match status" value="1"/>
</dbReference>
<evidence type="ECO:0000256" key="8">
    <source>
        <dbReference type="ARBA" id="ARBA00022833"/>
    </source>
</evidence>
<dbReference type="InterPro" id="IPR030854">
    <property type="entry name" value="RNase_J_bac"/>
</dbReference>
<keyword evidence="17" id="KW-1185">Reference proteome</keyword>
<evidence type="ECO:0000256" key="12">
    <source>
        <dbReference type="PIRSR" id="PIRSR004803-1"/>
    </source>
</evidence>
<keyword evidence="10 11" id="KW-0694">RNA-binding</keyword>
<feature type="binding site" evidence="14">
    <location>
        <position position="160"/>
    </location>
    <ligand>
        <name>Zn(2+)</name>
        <dbReference type="ChEBI" id="CHEBI:29105"/>
        <label>1</label>
        <note>catalytic</note>
    </ligand>
</feature>
<dbReference type="EC" id="3.1.-.-" evidence="11"/>
<evidence type="ECO:0000256" key="1">
    <source>
        <dbReference type="ARBA" id="ARBA00004496"/>
    </source>
</evidence>
<dbReference type="Proteomes" id="UP000198668">
    <property type="component" value="Unassembled WGS sequence"/>
</dbReference>
<feature type="binding site" evidence="14">
    <location>
        <position position="71"/>
    </location>
    <ligand>
        <name>Zn(2+)</name>
        <dbReference type="ChEBI" id="CHEBI:29105"/>
        <label>1</label>
        <note>catalytic</note>
    </ligand>
</feature>
<dbReference type="Pfam" id="PF17770">
    <property type="entry name" value="RNase_J_C"/>
    <property type="match status" value="1"/>
</dbReference>
<evidence type="ECO:0000256" key="11">
    <source>
        <dbReference type="HAMAP-Rule" id="MF_01491"/>
    </source>
</evidence>
<feature type="active site" description="Proton donor" evidence="12">
    <location>
        <position position="192"/>
    </location>
</feature>
<comment type="subunit">
    <text evidence="11">Homodimer, may be a subunit of the RNA degradosome.</text>
</comment>
<keyword evidence="2 11" id="KW-0963">Cytoplasm</keyword>
<dbReference type="CDD" id="cd07714">
    <property type="entry name" value="RNaseJ_MBL-fold"/>
    <property type="match status" value="1"/>
</dbReference>
<keyword evidence="3 11" id="KW-0698">rRNA processing</keyword>
<dbReference type="InterPro" id="IPR042173">
    <property type="entry name" value="RNase_J_2"/>
</dbReference>
<protein>
    <recommendedName>
        <fullName evidence="11">Ribonuclease J</fullName>
        <shortName evidence="11">RNase J</shortName>
        <ecNumber evidence="11">3.1.-.-</ecNumber>
    </recommendedName>
</protein>
<evidence type="ECO:0000256" key="14">
    <source>
        <dbReference type="PIRSR" id="PIRSR004803-3"/>
    </source>
</evidence>
<comment type="subcellular location">
    <subcellularLocation>
        <location evidence="1 11">Cytoplasm</location>
    </subcellularLocation>
</comment>
<comment type="caution">
    <text evidence="11">Lacks conserved residue(s) required for the propagation of feature annotation.</text>
</comment>
<feature type="binding site" evidence="14">
    <location>
        <position position="44"/>
    </location>
    <ligand>
        <name>Ca(2+)</name>
        <dbReference type="ChEBI" id="CHEBI:29108"/>
    </ligand>
</feature>
<proteinExistence type="inferred from homology"/>
<comment type="similarity">
    <text evidence="11">Belongs to the metallo-beta-lactamase superfamily. RNA-metabolizing metallo-beta-lactamase-like family. Bacterial RNase J subfamily.</text>
</comment>
<evidence type="ECO:0000259" key="15">
    <source>
        <dbReference type="SMART" id="SM00849"/>
    </source>
</evidence>
<dbReference type="InterPro" id="IPR001279">
    <property type="entry name" value="Metallo-B-lactamas"/>
</dbReference>
<dbReference type="InterPro" id="IPR055132">
    <property type="entry name" value="RNase_J_b_CASP"/>
</dbReference>
<dbReference type="GO" id="GO:0004521">
    <property type="term" value="F:RNA endonuclease activity"/>
    <property type="evidence" value="ECO:0007669"/>
    <property type="project" value="UniProtKB-UniRule"/>
</dbReference>
<feature type="active site" description="Proton acceptor" evidence="12">
    <location>
        <position position="365"/>
    </location>
</feature>
<dbReference type="InterPro" id="IPR004613">
    <property type="entry name" value="RNase_J"/>
</dbReference>
<dbReference type="InterPro" id="IPR011108">
    <property type="entry name" value="RMMBL"/>
</dbReference>
<dbReference type="PIRSF" id="PIRSF004803">
    <property type="entry name" value="RnjA"/>
    <property type="match status" value="1"/>
</dbReference>
<keyword evidence="8 14" id="KW-0862">Zinc</keyword>
<dbReference type="PANTHER" id="PTHR43694:SF4">
    <property type="entry name" value="RIBONUCLEASE J 2"/>
    <property type="match status" value="1"/>
</dbReference>
<evidence type="ECO:0000256" key="3">
    <source>
        <dbReference type="ARBA" id="ARBA00022552"/>
    </source>
</evidence>
<dbReference type="GO" id="GO:0005737">
    <property type="term" value="C:cytoplasm"/>
    <property type="evidence" value="ECO:0007669"/>
    <property type="project" value="UniProtKB-SubCell"/>
</dbReference>
<keyword evidence="6 11" id="KW-0255">Endonuclease</keyword>
<dbReference type="NCBIfam" id="TIGR00649">
    <property type="entry name" value="MG423"/>
    <property type="match status" value="1"/>
</dbReference>
<dbReference type="FunFam" id="3.10.20.580:FF:000001">
    <property type="entry name" value="Ribonuclease J"/>
    <property type="match status" value="1"/>
</dbReference>
<dbReference type="GO" id="GO:0003723">
    <property type="term" value="F:RNA binding"/>
    <property type="evidence" value="ECO:0007669"/>
    <property type="project" value="UniProtKB-UniRule"/>
</dbReference>
<comment type="cofactor">
    <cofactor evidence="14">
        <name>Zn(2+)</name>
        <dbReference type="ChEBI" id="CHEBI:29105"/>
    </cofactor>
    <text evidence="14">Binds 2 Zn(2+) ions per subunit. It is not clear if Zn(2+) or Mg(2+) is physiologically important.</text>
</comment>
<dbReference type="OrthoDB" id="9758375at2"/>
<organism evidence="16 17">
    <name type="scientific">Pisciglobus halotolerans</name>
    <dbReference type="NCBI Taxonomy" id="745365"/>
    <lineage>
        <taxon>Bacteria</taxon>
        <taxon>Bacillati</taxon>
        <taxon>Bacillota</taxon>
        <taxon>Bacilli</taxon>
        <taxon>Lactobacillales</taxon>
        <taxon>Carnobacteriaceae</taxon>
    </lineage>
</organism>
<keyword evidence="14" id="KW-0106">Calcium</keyword>
<reference evidence="16 17" key="1">
    <citation type="submission" date="2016-10" db="EMBL/GenBank/DDBJ databases">
        <authorList>
            <person name="de Groot N.N."/>
        </authorList>
    </citation>
    <scope>NUCLEOTIDE SEQUENCE [LARGE SCALE GENOMIC DNA]</scope>
    <source>
        <strain evidence="16 17">DSM 27630</strain>
    </source>
</reference>
<feature type="binding site" evidence="14">
    <location>
        <position position="69"/>
    </location>
    <ligand>
        <name>Zn(2+)</name>
        <dbReference type="ChEBI" id="CHEBI:29105"/>
        <label>1</label>
        <note>catalytic</note>
    </ligand>
</feature>
<name>A0A1I3BFE0_9LACT</name>
<dbReference type="SUPFAM" id="SSF56281">
    <property type="entry name" value="Metallo-hydrolase/oxidoreductase"/>
    <property type="match status" value="1"/>
</dbReference>
<dbReference type="EMBL" id="FOQE01000006">
    <property type="protein sequence ID" value="SFH61003.1"/>
    <property type="molecule type" value="Genomic_DNA"/>
</dbReference>
<feature type="binding site" evidence="14">
    <location>
        <position position="138"/>
    </location>
    <ligand>
        <name>Zn(2+)</name>
        <dbReference type="ChEBI" id="CHEBI:29105"/>
        <label>1</label>
        <note>catalytic</note>
    </ligand>
</feature>
<dbReference type="HAMAP" id="MF_01491">
    <property type="entry name" value="RNase_J_bact"/>
    <property type="match status" value="1"/>
</dbReference>
<evidence type="ECO:0000256" key="13">
    <source>
        <dbReference type="PIRSR" id="PIRSR004803-2"/>
    </source>
</evidence>
<evidence type="ECO:0000256" key="5">
    <source>
        <dbReference type="ARBA" id="ARBA00022723"/>
    </source>
</evidence>
<evidence type="ECO:0000256" key="2">
    <source>
        <dbReference type="ARBA" id="ARBA00022490"/>
    </source>
</evidence>
<dbReference type="PANTHER" id="PTHR43694">
    <property type="entry name" value="RIBONUCLEASE J"/>
    <property type="match status" value="1"/>
</dbReference>
<keyword evidence="7 11" id="KW-0378">Hydrolase</keyword>